<dbReference type="EMBL" id="JAODUP010000350">
    <property type="protein sequence ID" value="KAK2151794.1"/>
    <property type="molecule type" value="Genomic_DNA"/>
</dbReference>
<sequence>MHHFRINKAIKAKKKFDGQSVSLDRSKLPPPPPPPPGVSTAEEPAAGAKDSATTSHGAHDPPETDGVDQRKLKNTKSQSDLHRKSSSKKKKRGSSDSSAKFYVSLDTQPNDDGSHSIDDKGNLEECRSDEVPSVMASGYSETKQCLKEGMAGTEALNDSQEQDNDVDRGIHKRKPRQLPAIPIDGTTVSMCRGPAVPKMQSNTENGITETESFITAKNGSSESTSIKKPTGIVVQYSGNEVCSLPISFHYCPSSLQQQWLLPSTRDN</sequence>
<feature type="compositionally biased region" description="Basic residues" evidence="1">
    <location>
        <begin position="1"/>
        <end position="14"/>
    </location>
</feature>
<protein>
    <submittedName>
        <fullName evidence="2">Uncharacterized protein</fullName>
    </submittedName>
</protein>
<name>A0AAD9N2G6_9ANNE</name>
<feature type="compositionally biased region" description="Basic and acidic residues" evidence="1">
    <location>
        <begin position="57"/>
        <end position="71"/>
    </location>
</feature>
<reference evidence="2" key="1">
    <citation type="journal article" date="2023" name="Mol. Biol. Evol.">
        <title>Third-Generation Sequencing Reveals the Adaptive Role of the Epigenome in Three Deep-Sea Polychaetes.</title>
        <authorList>
            <person name="Perez M."/>
            <person name="Aroh O."/>
            <person name="Sun Y."/>
            <person name="Lan Y."/>
            <person name="Juniper S.K."/>
            <person name="Young C.R."/>
            <person name="Angers B."/>
            <person name="Qian P.Y."/>
        </authorList>
    </citation>
    <scope>NUCLEOTIDE SEQUENCE</scope>
    <source>
        <strain evidence="2">P08H-3</strain>
    </source>
</reference>
<keyword evidence="3" id="KW-1185">Reference proteome</keyword>
<feature type="compositionally biased region" description="Pro residues" evidence="1">
    <location>
        <begin position="28"/>
        <end position="37"/>
    </location>
</feature>
<accession>A0AAD9N2G6</accession>
<evidence type="ECO:0000313" key="2">
    <source>
        <dbReference type="EMBL" id="KAK2151794.1"/>
    </source>
</evidence>
<organism evidence="2 3">
    <name type="scientific">Paralvinella palmiformis</name>
    <dbReference type="NCBI Taxonomy" id="53620"/>
    <lineage>
        <taxon>Eukaryota</taxon>
        <taxon>Metazoa</taxon>
        <taxon>Spiralia</taxon>
        <taxon>Lophotrochozoa</taxon>
        <taxon>Annelida</taxon>
        <taxon>Polychaeta</taxon>
        <taxon>Sedentaria</taxon>
        <taxon>Canalipalpata</taxon>
        <taxon>Terebellida</taxon>
        <taxon>Terebelliformia</taxon>
        <taxon>Alvinellidae</taxon>
        <taxon>Paralvinella</taxon>
    </lineage>
</organism>
<evidence type="ECO:0000313" key="3">
    <source>
        <dbReference type="Proteomes" id="UP001208570"/>
    </source>
</evidence>
<gene>
    <name evidence="2" type="ORF">LSH36_350g00001</name>
</gene>
<dbReference type="Proteomes" id="UP001208570">
    <property type="component" value="Unassembled WGS sequence"/>
</dbReference>
<comment type="caution">
    <text evidence="2">The sequence shown here is derived from an EMBL/GenBank/DDBJ whole genome shotgun (WGS) entry which is preliminary data.</text>
</comment>
<dbReference type="AlphaFoldDB" id="A0AAD9N2G6"/>
<feature type="compositionally biased region" description="Basic and acidic residues" evidence="1">
    <location>
        <begin position="112"/>
        <end position="130"/>
    </location>
</feature>
<proteinExistence type="predicted"/>
<evidence type="ECO:0000256" key="1">
    <source>
        <dbReference type="SAM" id="MobiDB-lite"/>
    </source>
</evidence>
<feature type="region of interest" description="Disordered" evidence="1">
    <location>
        <begin position="1"/>
        <end position="174"/>
    </location>
</feature>